<dbReference type="EMBL" id="ALAB01000037">
    <property type="protein sequence ID" value="EJI84346.1"/>
    <property type="molecule type" value="Genomic_DNA"/>
</dbReference>
<evidence type="ECO:0000313" key="3">
    <source>
        <dbReference type="Proteomes" id="UP000012043"/>
    </source>
</evidence>
<protein>
    <submittedName>
        <fullName evidence="2">Uncharacterized protein</fullName>
    </submittedName>
</protein>
<evidence type="ECO:0000313" key="2">
    <source>
        <dbReference type="EMBL" id="EJI84346.1"/>
    </source>
</evidence>
<accession>J1QFT3</accession>
<comment type="caution">
    <text evidence="2">The sequence shown here is derived from an EMBL/GenBank/DDBJ whole genome shotgun (WGS) entry which is preliminary data.</text>
</comment>
<evidence type="ECO:0000256" key="1">
    <source>
        <dbReference type="SAM" id="MobiDB-lite"/>
    </source>
</evidence>
<keyword evidence="3" id="KW-1185">Reference proteome</keyword>
<sequence>MAAEEFCITTTPKQITAASITLKAAPMQQGQGQTARQLTKDRGQLLPVTAR</sequence>
<proteinExistence type="predicted"/>
<gene>
    <name evidence="2" type="ORF">AEST_27890</name>
</gene>
<feature type="compositionally biased region" description="Polar residues" evidence="1">
    <location>
        <begin position="28"/>
        <end position="37"/>
    </location>
</feature>
<feature type="region of interest" description="Disordered" evidence="1">
    <location>
        <begin position="27"/>
        <end position="51"/>
    </location>
</feature>
<organism evidence="2 3">
    <name type="scientific">Alishewanella aestuarii B11</name>
    <dbReference type="NCBI Taxonomy" id="1197174"/>
    <lineage>
        <taxon>Bacteria</taxon>
        <taxon>Pseudomonadati</taxon>
        <taxon>Pseudomonadota</taxon>
        <taxon>Gammaproteobacteria</taxon>
        <taxon>Alteromonadales</taxon>
        <taxon>Alteromonadaceae</taxon>
        <taxon>Alishewanella</taxon>
    </lineage>
</organism>
<reference evidence="2 3" key="1">
    <citation type="journal article" date="2012" name="J. Bacteriol.">
        <title>Genome Sequence of Pectin-Degrading Alishewanella aestuarii Strain B11T, Isolated from Tidal Flat Sediment.</title>
        <authorList>
            <person name="Jung J."/>
            <person name="Choi S."/>
            <person name="Chun J."/>
            <person name="Park W."/>
        </authorList>
    </citation>
    <scope>NUCLEOTIDE SEQUENCE [LARGE SCALE GENOMIC DNA]</scope>
    <source>
        <strain evidence="2 3">B11</strain>
    </source>
</reference>
<dbReference type="AlphaFoldDB" id="J1QFT3"/>
<name>J1QFT3_9ALTE</name>
<dbReference type="Proteomes" id="UP000012043">
    <property type="component" value="Unassembled WGS sequence"/>
</dbReference>